<name>A0A3P6D242_BRACM</name>
<evidence type="ECO:0000313" key="1">
    <source>
        <dbReference type="EMBL" id="VDD16645.1"/>
    </source>
</evidence>
<dbReference type="AlphaFoldDB" id="A0A3P6D242"/>
<protein>
    <submittedName>
        <fullName evidence="1">Uncharacterized protein</fullName>
    </submittedName>
</protein>
<reference evidence="1" key="1">
    <citation type="submission" date="2018-11" db="EMBL/GenBank/DDBJ databases">
        <authorList>
            <consortium name="Genoscope - CEA"/>
            <person name="William W."/>
        </authorList>
    </citation>
    <scope>NUCLEOTIDE SEQUENCE</scope>
</reference>
<dbReference type="EMBL" id="LR031577">
    <property type="protein sequence ID" value="VDD16645.1"/>
    <property type="molecule type" value="Genomic_DNA"/>
</dbReference>
<sequence>MVVRGKEKRPTERWLHICWISPRIVKKMDSEVSLQQQWFVVWTSKGTERKDGQKDHYSNSFQTRSGMFMVRGVMLFSVSKISKR</sequence>
<organism evidence="1">
    <name type="scientific">Brassica campestris</name>
    <name type="common">Field mustard</name>
    <dbReference type="NCBI Taxonomy" id="3711"/>
    <lineage>
        <taxon>Eukaryota</taxon>
        <taxon>Viridiplantae</taxon>
        <taxon>Streptophyta</taxon>
        <taxon>Embryophyta</taxon>
        <taxon>Tracheophyta</taxon>
        <taxon>Spermatophyta</taxon>
        <taxon>Magnoliopsida</taxon>
        <taxon>eudicotyledons</taxon>
        <taxon>Gunneridae</taxon>
        <taxon>Pentapetalae</taxon>
        <taxon>rosids</taxon>
        <taxon>malvids</taxon>
        <taxon>Brassicales</taxon>
        <taxon>Brassicaceae</taxon>
        <taxon>Brassiceae</taxon>
        <taxon>Brassica</taxon>
    </lineage>
</organism>
<gene>
    <name evidence="1" type="ORF">BRAA10T42358Z</name>
</gene>
<proteinExistence type="predicted"/>
<accession>A0A3P6D242</accession>